<comment type="pathway">
    <text evidence="2">Glycolipid biosynthesis; glycosylphosphatidylinositol-anchor biosynthesis.</text>
</comment>
<evidence type="ECO:0000256" key="1">
    <source>
        <dbReference type="ARBA" id="ARBA00004477"/>
    </source>
</evidence>
<protein>
    <recommendedName>
        <fullName evidence="11">Phosphatidylinositol glycan, class F</fullName>
    </recommendedName>
</protein>
<feature type="transmembrane region" description="Helical" evidence="8">
    <location>
        <begin position="122"/>
        <end position="142"/>
    </location>
</feature>
<evidence type="ECO:0000256" key="3">
    <source>
        <dbReference type="ARBA" id="ARBA00022502"/>
    </source>
</evidence>
<keyword evidence="6 8" id="KW-1133">Transmembrane helix</keyword>
<dbReference type="EMBL" id="PNBA02000008">
    <property type="protein sequence ID" value="KAG6414622.1"/>
    <property type="molecule type" value="Genomic_DNA"/>
</dbReference>
<dbReference type="GO" id="GO:0005789">
    <property type="term" value="C:endoplasmic reticulum membrane"/>
    <property type="evidence" value="ECO:0007669"/>
    <property type="project" value="UniProtKB-SubCell"/>
</dbReference>
<dbReference type="GO" id="GO:0006506">
    <property type="term" value="P:GPI anchor biosynthetic process"/>
    <property type="evidence" value="ECO:0007669"/>
    <property type="project" value="UniProtKB-KW"/>
</dbReference>
<evidence type="ECO:0000256" key="5">
    <source>
        <dbReference type="ARBA" id="ARBA00022824"/>
    </source>
</evidence>
<evidence type="ECO:0008006" key="11">
    <source>
        <dbReference type="Google" id="ProtNLM"/>
    </source>
</evidence>
<sequence>MQQPMQEVKSPESRNATTIRMLLPLHLTCGLGLALAFWAALDFCSLLLIQNPSQTLFIAWAVHALVVIPVFSQFRLDPDKCSYVKAIVRGLMGLPAGALVNALGAIVLGAPVGIHTEYEWCGLVKLVSLAVIVADLYFLFAVTGTSKRQKQRTIPPPPPKKHDIRAHVCHAVIDAVCTCSFCIWLIMDRLASDIRPLKVKPIQPIDFIICLPAHGAIIGAWFGAWPMPLDWERPWQEWPICVTYGAILGYLIGVMASFGFVVYYHNRQNHSKRE</sequence>
<keyword evidence="10" id="KW-1185">Reference proteome</keyword>
<evidence type="ECO:0000313" key="10">
    <source>
        <dbReference type="Proteomes" id="UP000298416"/>
    </source>
</evidence>
<keyword evidence="3" id="KW-0337">GPI-anchor biosynthesis</keyword>
<accession>A0A8X8XKR9</accession>
<evidence type="ECO:0000256" key="7">
    <source>
        <dbReference type="ARBA" id="ARBA00023136"/>
    </source>
</evidence>
<reference evidence="9" key="1">
    <citation type="submission" date="2018-01" db="EMBL/GenBank/DDBJ databases">
        <authorList>
            <person name="Mao J.F."/>
        </authorList>
    </citation>
    <scope>NUCLEOTIDE SEQUENCE</scope>
    <source>
        <strain evidence="9">Huo1</strain>
        <tissue evidence="9">Leaf</tissue>
    </source>
</reference>
<keyword evidence="5" id="KW-0256">Endoplasmic reticulum</keyword>
<dbReference type="Pfam" id="PF06699">
    <property type="entry name" value="PIG-F"/>
    <property type="match status" value="1"/>
</dbReference>
<dbReference type="InterPro" id="IPR009580">
    <property type="entry name" value="GPI_biosynthesis_protein_Pig-F"/>
</dbReference>
<evidence type="ECO:0000256" key="4">
    <source>
        <dbReference type="ARBA" id="ARBA00022692"/>
    </source>
</evidence>
<name>A0A8X8XKR9_SALSN</name>
<feature type="transmembrane region" description="Helical" evidence="8">
    <location>
        <begin position="86"/>
        <end position="110"/>
    </location>
</feature>
<reference evidence="9" key="2">
    <citation type="submission" date="2020-08" db="EMBL/GenBank/DDBJ databases">
        <title>Plant Genome Project.</title>
        <authorList>
            <person name="Zhang R.-G."/>
        </authorList>
    </citation>
    <scope>NUCLEOTIDE SEQUENCE</scope>
    <source>
        <strain evidence="9">Huo1</strain>
        <tissue evidence="9">Leaf</tissue>
    </source>
</reference>
<evidence type="ECO:0000256" key="2">
    <source>
        <dbReference type="ARBA" id="ARBA00004687"/>
    </source>
</evidence>
<proteinExistence type="predicted"/>
<organism evidence="9">
    <name type="scientific">Salvia splendens</name>
    <name type="common">Scarlet sage</name>
    <dbReference type="NCBI Taxonomy" id="180675"/>
    <lineage>
        <taxon>Eukaryota</taxon>
        <taxon>Viridiplantae</taxon>
        <taxon>Streptophyta</taxon>
        <taxon>Embryophyta</taxon>
        <taxon>Tracheophyta</taxon>
        <taxon>Spermatophyta</taxon>
        <taxon>Magnoliopsida</taxon>
        <taxon>eudicotyledons</taxon>
        <taxon>Gunneridae</taxon>
        <taxon>Pentapetalae</taxon>
        <taxon>asterids</taxon>
        <taxon>lamiids</taxon>
        <taxon>Lamiales</taxon>
        <taxon>Lamiaceae</taxon>
        <taxon>Nepetoideae</taxon>
        <taxon>Mentheae</taxon>
        <taxon>Salviinae</taxon>
        <taxon>Salvia</taxon>
        <taxon>Salvia subgen. Calosphace</taxon>
        <taxon>core Calosphace</taxon>
    </lineage>
</organism>
<comment type="caution">
    <text evidence="9">The sequence shown here is derived from an EMBL/GenBank/DDBJ whole genome shotgun (WGS) entry which is preliminary data.</text>
</comment>
<feature type="transmembrane region" description="Helical" evidence="8">
    <location>
        <begin position="21"/>
        <end position="49"/>
    </location>
</feature>
<feature type="transmembrane region" description="Helical" evidence="8">
    <location>
        <begin position="244"/>
        <end position="264"/>
    </location>
</feature>
<evidence type="ECO:0000256" key="8">
    <source>
        <dbReference type="SAM" id="Phobius"/>
    </source>
</evidence>
<gene>
    <name evidence="9" type="ORF">SASPL_121995</name>
</gene>
<feature type="transmembrane region" description="Helical" evidence="8">
    <location>
        <begin position="55"/>
        <end position="74"/>
    </location>
</feature>
<dbReference type="AlphaFoldDB" id="A0A8X8XKR9"/>
<keyword evidence="7 8" id="KW-0472">Membrane</keyword>
<comment type="subcellular location">
    <subcellularLocation>
        <location evidence="1">Endoplasmic reticulum membrane</location>
        <topology evidence="1">Multi-pass membrane protein</topology>
    </subcellularLocation>
</comment>
<evidence type="ECO:0000256" key="6">
    <source>
        <dbReference type="ARBA" id="ARBA00022989"/>
    </source>
</evidence>
<keyword evidence="4 8" id="KW-0812">Transmembrane</keyword>
<evidence type="ECO:0000313" key="9">
    <source>
        <dbReference type="EMBL" id="KAG6414622.1"/>
    </source>
</evidence>
<dbReference type="Proteomes" id="UP000298416">
    <property type="component" value="Unassembled WGS sequence"/>
</dbReference>
<feature type="transmembrane region" description="Helical" evidence="8">
    <location>
        <begin position="205"/>
        <end position="224"/>
    </location>
</feature>